<dbReference type="GO" id="GO:0005634">
    <property type="term" value="C:nucleus"/>
    <property type="evidence" value="ECO:0007669"/>
    <property type="project" value="TreeGrafter"/>
</dbReference>
<reference evidence="4" key="1">
    <citation type="submission" date="2025-08" db="UniProtKB">
        <authorList>
            <consortium name="RefSeq"/>
        </authorList>
    </citation>
    <scope>IDENTIFICATION</scope>
    <source>
        <strain evidence="4">OHB3-1</strain>
    </source>
</reference>
<dbReference type="InterPro" id="IPR039607">
    <property type="entry name" value="VQ_8/17/18/20/21/25"/>
</dbReference>
<dbReference type="KEGG" id="mcha:111007349"/>
<organism evidence="3 4">
    <name type="scientific">Momordica charantia</name>
    <name type="common">Bitter gourd</name>
    <name type="synonym">Balsam pear</name>
    <dbReference type="NCBI Taxonomy" id="3673"/>
    <lineage>
        <taxon>Eukaryota</taxon>
        <taxon>Viridiplantae</taxon>
        <taxon>Streptophyta</taxon>
        <taxon>Embryophyta</taxon>
        <taxon>Tracheophyta</taxon>
        <taxon>Spermatophyta</taxon>
        <taxon>Magnoliopsida</taxon>
        <taxon>eudicotyledons</taxon>
        <taxon>Gunneridae</taxon>
        <taxon>Pentapetalae</taxon>
        <taxon>rosids</taxon>
        <taxon>fabids</taxon>
        <taxon>Cucurbitales</taxon>
        <taxon>Cucurbitaceae</taxon>
        <taxon>Momordiceae</taxon>
        <taxon>Momordica</taxon>
    </lineage>
</organism>
<evidence type="ECO:0000313" key="4">
    <source>
        <dbReference type="RefSeq" id="XP_022135386.1"/>
    </source>
</evidence>
<sequence length="246" mass="26059">MSPQQLHGKRDNGSTTANNGNGNGNGLCPPPLKINKDSHFIRKSSSSSSSPSSSSSSTSSLVNGVVGAGCAKPPQRHPVIIYTHSPKIIHTHPRDFMALVQKLTGLSRSDDEAGANSPNATKCGEENKIISSKVVVTSDDNESSSVVTTDENCCGSGVVEGQVNSCFAPPMFEPPPPPPPPQVASSYLTNIPVYRPNSTDFLCSNHQPFFNYNDSSLLFGAPNIHSLSSANSTLNGINDFCDYSEY</sequence>
<dbReference type="Proteomes" id="UP000504603">
    <property type="component" value="Unplaced"/>
</dbReference>
<feature type="domain" description="VQ" evidence="2">
    <location>
        <begin position="83"/>
        <end position="107"/>
    </location>
</feature>
<feature type="region of interest" description="Disordered" evidence="1">
    <location>
        <begin position="1"/>
        <end position="62"/>
    </location>
</feature>
<dbReference type="OrthoDB" id="1107767at2759"/>
<evidence type="ECO:0000259" key="2">
    <source>
        <dbReference type="Pfam" id="PF05678"/>
    </source>
</evidence>
<dbReference type="RefSeq" id="XP_022135386.1">
    <property type="nucleotide sequence ID" value="XM_022279694.1"/>
</dbReference>
<feature type="compositionally biased region" description="Low complexity" evidence="1">
    <location>
        <begin position="44"/>
        <end position="60"/>
    </location>
</feature>
<gene>
    <name evidence="4" type="primary">LOC111007349</name>
</gene>
<keyword evidence="3" id="KW-1185">Reference proteome</keyword>
<dbReference type="AlphaFoldDB" id="A0A6J1C0L6"/>
<evidence type="ECO:0000313" key="3">
    <source>
        <dbReference type="Proteomes" id="UP000504603"/>
    </source>
</evidence>
<proteinExistence type="predicted"/>
<dbReference type="GeneID" id="111007349"/>
<dbReference type="InterPro" id="IPR008889">
    <property type="entry name" value="VQ"/>
</dbReference>
<dbReference type="PANTHER" id="PTHR33143">
    <property type="entry name" value="F16F4.1 PROTEIN-RELATED"/>
    <property type="match status" value="1"/>
</dbReference>
<protein>
    <submittedName>
        <fullName evidence="4">VQ motif-containing protein 20</fullName>
    </submittedName>
</protein>
<dbReference type="Pfam" id="PF05678">
    <property type="entry name" value="VQ"/>
    <property type="match status" value="1"/>
</dbReference>
<dbReference type="PANTHER" id="PTHR33143:SF4">
    <property type="entry name" value="VQ DOMAIN-CONTAINING PROTEIN"/>
    <property type="match status" value="1"/>
</dbReference>
<evidence type="ECO:0000256" key="1">
    <source>
        <dbReference type="SAM" id="MobiDB-lite"/>
    </source>
</evidence>
<name>A0A6J1C0L6_MOMCH</name>
<accession>A0A6J1C0L6</accession>